<name>A0ABT9ZPK9_9BACI</name>
<gene>
    <name evidence="2" type="ORF">J2S74_000028</name>
</gene>
<evidence type="ECO:0000313" key="3">
    <source>
        <dbReference type="Proteomes" id="UP001230005"/>
    </source>
</evidence>
<keyword evidence="3" id="KW-1185">Reference proteome</keyword>
<proteinExistence type="predicted"/>
<dbReference type="RefSeq" id="WP_307320301.1">
    <property type="nucleotide sequence ID" value="NZ_JAUSUG010000001.1"/>
</dbReference>
<reference evidence="2 3" key="1">
    <citation type="submission" date="2023-07" db="EMBL/GenBank/DDBJ databases">
        <title>Genomic Encyclopedia of Type Strains, Phase IV (KMG-IV): sequencing the most valuable type-strain genomes for metagenomic binning, comparative biology and taxonomic classification.</title>
        <authorList>
            <person name="Goeker M."/>
        </authorList>
    </citation>
    <scope>NUCLEOTIDE SEQUENCE [LARGE SCALE GENOMIC DNA]</scope>
    <source>
        <strain evidence="2 3">DSM 9768</strain>
    </source>
</reference>
<comment type="caution">
    <text evidence="2">The sequence shown here is derived from an EMBL/GenBank/DDBJ whole genome shotgun (WGS) entry which is preliminary data.</text>
</comment>
<evidence type="ECO:0000259" key="1">
    <source>
        <dbReference type="PROSITE" id="PS51186"/>
    </source>
</evidence>
<feature type="domain" description="N-acetyltransferase" evidence="1">
    <location>
        <begin position="3"/>
        <end position="176"/>
    </location>
</feature>
<dbReference type="InterPro" id="IPR016181">
    <property type="entry name" value="Acyl_CoA_acyltransferase"/>
</dbReference>
<dbReference type="SUPFAM" id="SSF55729">
    <property type="entry name" value="Acyl-CoA N-acyltransferases (Nat)"/>
    <property type="match status" value="1"/>
</dbReference>
<dbReference type="Pfam" id="PF00583">
    <property type="entry name" value="Acetyltransf_1"/>
    <property type="match status" value="1"/>
</dbReference>
<dbReference type="CDD" id="cd04301">
    <property type="entry name" value="NAT_SF"/>
    <property type="match status" value="1"/>
</dbReference>
<accession>A0ABT9ZPK9</accession>
<protein>
    <submittedName>
        <fullName evidence="2">Acetyltransferase</fullName>
    </submittedName>
</protein>
<dbReference type="InterPro" id="IPR000182">
    <property type="entry name" value="GNAT_dom"/>
</dbReference>
<evidence type="ECO:0000313" key="2">
    <source>
        <dbReference type="EMBL" id="MDQ0252656.1"/>
    </source>
</evidence>
<dbReference type="Gene3D" id="3.40.630.30">
    <property type="match status" value="1"/>
</dbReference>
<sequence>MDIAIRLSTEKDAYIIKNLYPLYLHDLSEQNGTLPNKHGIYEESDEYVTLNDQCEVLNIWWTKPNALFPFLILVDDNPAGFIFVATPPYCLKGNDYFLNEIFLLRPYRGKGIAEEAVTNVFDRFKGKWGLFTCPSPDVTGEKFWRKTVSRYSNGNFTEEYEDTIDGNKLVFRFDNSSF</sequence>
<dbReference type="EMBL" id="JAUSUG010000001">
    <property type="protein sequence ID" value="MDQ0252656.1"/>
    <property type="molecule type" value="Genomic_DNA"/>
</dbReference>
<dbReference type="Proteomes" id="UP001230005">
    <property type="component" value="Unassembled WGS sequence"/>
</dbReference>
<dbReference type="PROSITE" id="PS51186">
    <property type="entry name" value="GNAT"/>
    <property type="match status" value="1"/>
</dbReference>
<organism evidence="2 3">
    <name type="scientific">Evansella vedderi</name>
    <dbReference type="NCBI Taxonomy" id="38282"/>
    <lineage>
        <taxon>Bacteria</taxon>
        <taxon>Bacillati</taxon>
        <taxon>Bacillota</taxon>
        <taxon>Bacilli</taxon>
        <taxon>Bacillales</taxon>
        <taxon>Bacillaceae</taxon>
        <taxon>Evansella</taxon>
    </lineage>
</organism>